<dbReference type="EMBL" id="CAKOGL010000007">
    <property type="protein sequence ID" value="CAH2088222.1"/>
    <property type="molecule type" value="Genomic_DNA"/>
</dbReference>
<protein>
    <submittedName>
        <fullName evidence="2">Uncharacterized protein</fullName>
    </submittedName>
</protein>
<reference evidence="2" key="1">
    <citation type="submission" date="2022-03" db="EMBL/GenBank/DDBJ databases">
        <authorList>
            <person name="Tunstrom K."/>
        </authorList>
    </citation>
    <scope>NUCLEOTIDE SEQUENCE</scope>
</reference>
<name>A0AAU9TRU0_EUPED</name>
<proteinExistence type="predicted"/>
<evidence type="ECO:0000313" key="2">
    <source>
        <dbReference type="EMBL" id="CAH2088222.1"/>
    </source>
</evidence>
<comment type="caution">
    <text evidence="2">The sequence shown here is derived from an EMBL/GenBank/DDBJ whole genome shotgun (WGS) entry which is preliminary data.</text>
</comment>
<accession>A0AAU9TRU0</accession>
<keyword evidence="3" id="KW-1185">Reference proteome</keyword>
<dbReference type="Proteomes" id="UP001153954">
    <property type="component" value="Unassembled WGS sequence"/>
</dbReference>
<dbReference type="AlphaFoldDB" id="A0AAU9TRU0"/>
<organism evidence="2 3">
    <name type="scientific">Euphydryas editha</name>
    <name type="common">Edith's checkerspot</name>
    <dbReference type="NCBI Taxonomy" id="104508"/>
    <lineage>
        <taxon>Eukaryota</taxon>
        <taxon>Metazoa</taxon>
        <taxon>Ecdysozoa</taxon>
        <taxon>Arthropoda</taxon>
        <taxon>Hexapoda</taxon>
        <taxon>Insecta</taxon>
        <taxon>Pterygota</taxon>
        <taxon>Neoptera</taxon>
        <taxon>Endopterygota</taxon>
        <taxon>Lepidoptera</taxon>
        <taxon>Glossata</taxon>
        <taxon>Ditrysia</taxon>
        <taxon>Papilionoidea</taxon>
        <taxon>Nymphalidae</taxon>
        <taxon>Nymphalinae</taxon>
        <taxon>Euphydryas</taxon>
    </lineage>
</organism>
<sequence>MEMTKTFETNGPYLHDRHKPSHDSRYRHSRSDTHARGIHALALSLHLSFSLSRTSLYHSERSATRSPGAATATAAAAPEGAPAPARRS</sequence>
<evidence type="ECO:0000256" key="1">
    <source>
        <dbReference type="SAM" id="MobiDB-lite"/>
    </source>
</evidence>
<feature type="compositionally biased region" description="Low complexity" evidence="1">
    <location>
        <begin position="64"/>
        <end position="88"/>
    </location>
</feature>
<evidence type="ECO:0000313" key="3">
    <source>
        <dbReference type="Proteomes" id="UP001153954"/>
    </source>
</evidence>
<gene>
    <name evidence="2" type="ORF">EEDITHA_LOCUS4402</name>
</gene>
<feature type="region of interest" description="Disordered" evidence="1">
    <location>
        <begin position="56"/>
        <end position="88"/>
    </location>
</feature>
<feature type="region of interest" description="Disordered" evidence="1">
    <location>
        <begin position="1"/>
        <end position="33"/>
    </location>
</feature>
<feature type="compositionally biased region" description="Basic and acidic residues" evidence="1">
    <location>
        <begin position="21"/>
        <end position="33"/>
    </location>
</feature>